<proteinExistence type="predicted"/>
<feature type="transmembrane region" description="Helical" evidence="6">
    <location>
        <begin position="59"/>
        <end position="80"/>
    </location>
</feature>
<gene>
    <name evidence="8" type="ORF">PYX00_005370</name>
</gene>
<evidence type="ECO:0000256" key="5">
    <source>
        <dbReference type="PROSITE-ProRule" id="PRU00581"/>
    </source>
</evidence>
<feature type="transmembrane region" description="Helical" evidence="6">
    <location>
        <begin position="20"/>
        <end position="39"/>
    </location>
</feature>
<dbReference type="InterPro" id="IPR008253">
    <property type="entry name" value="Marvel"/>
</dbReference>
<evidence type="ECO:0000259" key="7">
    <source>
        <dbReference type="PROSITE" id="PS51225"/>
    </source>
</evidence>
<dbReference type="PANTHER" id="PTHR22776:SF15">
    <property type="entry name" value="CKLF-LIKE MARVEL TRANSMEMBRANE DOMAIN-CONTAINING PROTEIN 2"/>
    <property type="match status" value="1"/>
</dbReference>
<sequence length="117" mass="13034">MAQIVGNLDFVKKVPGILKLCELGLGIICLALSANYSVNYNPYLLPFANFHVASRSECFFLVTSIMFFTTTLLIIVSSLLSDTTETRLRQSLFEPLYHGLAFILYFSGSVALLADDW</sequence>
<dbReference type="PROSITE" id="PS51225">
    <property type="entry name" value="MARVEL"/>
    <property type="match status" value="1"/>
</dbReference>
<dbReference type="GO" id="GO:0016020">
    <property type="term" value="C:membrane"/>
    <property type="evidence" value="ECO:0007669"/>
    <property type="project" value="UniProtKB-SubCell"/>
</dbReference>
<dbReference type="PANTHER" id="PTHR22776">
    <property type="entry name" value="MARVEL-CONTAINING POTENTIAL LIPID RAFT-ASSOCIATED PROTEIN"/>
    <property type="match status" value="1"/>
</dbReference>
<organism evidence="8">
    <name type="scientific">Menopon gallinae</name>
    <name type="common">poultry shaft louse</name>
    <dbReference type="NCBI Taxonomy" id="328185"/>
    <lineage>
        <taxon>Eukaryota</taxon>
        <taxon>Metazoa</taxon>
        <taxon>Ecdysozoa</taxon>
        <taxon>Arthropoda</taxon>
        <taxon>Hexapoda</taxon>
        <taxon>Insecta</taxon>
        <taxon>Pterygota</taxon>
        <taxon>Neoptera</taxon>
        <taxon>Paraneoptera</taxon>
        <taxon>Psocodea</taxon>
        <taxon>Troctomorpha</taxon>
        <taxon>Phthiraptera</taxon>
        <taxon>Amblycera</taxon>
        <taxon>Menoponidae</taxon>
        <taxon>Menopon</taxon>
    </lineage>
</organism>
<name>A0AAW2HR64_9NEOP</name>
<evidence type="ECO:0000256" key="3">
    <source>
        <dbReference type="ARBA" id="ARBA00022989"/>
    </source>
</evidence>
<dbReference type="Pfam" id="PF01284">
    <property type="entry name" value="MARVEL"/>
    <property type="match status" value="1"/>
</dbReference>
<feature type="domain" description="MARVEL" evidence="7">
    <location>
        <begin position="10"/>
        <end position="117"/>
    </location>
</feature>
<feature type="transmembrane region" description="Helical" evidence="6">
    <location>
        <begin position="92"/>
        <end position="114"/>
    </location>
</feature>
<evidence type="ECO:0000256" key="1">
    <source>
        <dbReference type="ARBA" id="ARBA00004141"/>
    </source>
</evidence>
<reference evidence="8" key="1">
    <citation type="journal article" date="2024" name="Gigascience">
        <title>Chromosome-level genome of the poultry shaft louse Menopon gallinae provides insight into the host-switching and adaptive evolution of parasitic lice.</title>
        <authorList>
            <person name="Xu Y."/>
            <person name="Ma L."/>
            <person name="Liu S."/>
            <person name="Liang Y."/>
            <person name="Liu Q."/>
            <person name="He Z."/>
            <person name="Tian L."/>
            <person name="Duan Y."/>
            <person name="Cai W."/>
            <person name="Li H."/>
            <person name="Song F."/>
        </authorList>
    </citation>
    <scope>NUCLEOTIDE SEQUENCE</scope>
    <source>
        <strain evidence="8">Cailab_2023a</strain>
    </source>
</reference>
<dbReference type="AlphaFoldDB" id="A0AAW2HR64"/>
<evidence type="ECO:0000256" key="6">
    <source>
        <dbReference type="SAM" id="Phobius"/>
    </source>
</evidence>
<comment type="subcellular location">
    <subcellularLocation>
        <location evidence="1">Membrane</location>
        <topology evidence="1">Multi-pass membrane protein</topology>
    </subcellularLocation>
</comment>
<dbReference type="InterPro" id="IPR050578">
    <property type="entry name" value="MARVEL-CKLF_proteins"/>
</dbReference>
<evidence type="ECO:0000313" key="8">
    <source>
        <dbReference type="EMBL" id="KAL0272378.1"/>
    </source>
</evidence>
<evidence type="ECO:0000256" key="2">
    <source>
        <dbReference type="ARBA" id="ARBA00022692"/>
    </source>
</evidence>
<keyword evidence="3 6" id="KW-1133">Transmembrane helix</keyword>
<dbReference type="EMBL" id="JARGDH010000003">
    <property type="protein sequence ID" value="KAL0272378.1"/>
    <property type="molecule type" value="Genomic_DNA"/>
</dbReference>
<protein>
    <recommendedName>
        <fullName evidence="7">MARVEL domain-containing protein</fullName>
    </recommendedName>
</protein>
<evidence type="ECO:0000256" key="4">
    <source>
        <dbReference type="ARBA" id="ARBA00023136"/>
    </source>
</evidence>
<comment type="caution">
    <text evidence="8">The sequence shown here is derived from an EMBL/GenBank/DDBJ whole genome shotgun (WGS) entry which is preliminary data.</text>
</comment>
<accession>A0AAW2HR64</accession>
<keyword evidence="4 5" id="KW-0472">Membrane</keyword>
<keyword evidence="2 5" id="KW-0812">Transmembrane</keyword>